<keyword evidence="5" id="KW-1185">Reference proteome</keyword>
<dbReference type="Proteomes" id="UP000663802">
    <property type="component" value="Unassembled WGS sequence"/>
</dbReference>
<dbReference type="Gene3D" id="3.40.50.360">
    <property type="match status" value="1"/>
</dbReference>
<evidence type="ECO:0000256" key="2">
    <source>
        <dbReference type="ARBA" id="ARBA00022643"/>
    </source>
</evidence>
<organism evidence="4 5">
    <name type="scientific">Clostridium zeae</name>
    <dbReference type="NCBI Taxonomy" id="2759022"/>
    <lineage>
        <taxon>Bacteria</taxon>
        <taxon>Bacillati</taxon>
        <taxon>Bacillota</taxon>
        <taxon>Clostridia</taxon>
        <taxon>Eubacteriales</taxon>
        <taxon>Clostridiaceae</taxon>
        <taxon>Clostridium</taxon>
    </lineage>
</organism>
<keyword evidence="2" id="KW-0288">FMN</keyword>
<dbReference type="PANTHER" id="PTHR43278">
    <property type="entry name" value="NAD(P)H-DEPENDENT FMN-CONTAINING OXIDOREDUCTASE YWQN-RELATED"/>
    <property type="match status" value="1"/>
</dbReference>
<reference evidence="4 5" key="1">
    <citation type="journal article" date="2021" name="Int. J. Syst. Evol. Microbiol.">
        <title>Clostridium zeae sp. nov., isolated from corn silage.</title>
        <authorList>
            <person name="Kobayashi H."/>
            <person name="Tanizawa Y."/>
            <person name="Yagura M."/>
            <person name="Sakamoto M."/>
            <person name="Ohkuma M."/>
            <person name="Tohno M."/>
        </authorList>
    </citation>
    <scope>NUCLEOTIDE SEQUENCE [LARGE SCALE GENOMIC DNA]</scope>
    <source>
        <strain evidence="4 5">CSC2</strain>
    </source>
</reference>
<sequence length="195" mass="22027">MSKVVIFKGSPRKNGYTTKLLDQVAKGVKSKGAEVIEFDLNDTGIRGCQGCFYCRTHDGCAINDYLQPMYKAIAEADAIVFGSPIYVFQITGQAKIWLDRMFPMVEELPHTFIPRHPGKKLITIFAQGSLDPNKGAEAIKYVNNIFDVFGWKLKSCIHYCGNNDEMFEELSLRAFKDGENLVEKKFDLLKQSLNI</sequence>
<gene>
    <name evidence="4" type="ORF">CSC2_43430</name>
</gene>
<dbReference type="RefSeq" id="WP_206872304.1">
    <property type="nucleotide sequence ID" value="NZ_BMBA01000007.1"/>
</dbReference>
<evidence type="ECO:0000256" key="1">
    <source>
        <dbReference type="ARBA" id="ARBA00022630"/>
    </source>
</evidence>
<name>A0ABQ1EG63_9CLOT</name>
<proteinExistence type="predicted"/>
<dbReference type="InterPro" id="IPR051796">
    <property type="entry name" value="ISF_SsuE-like"/>
</dbReference>
<dbReference type="Pfam" id="PF03358">
    <property type="entry name" value="FMN_red"/>
    <property type="match status" value="1"/>
</dbReference>
<dbReference type="EMBL" id="BMBA01000007">
    <property type="protein sequence ID" value="GFZ33817.1"/>
    <property type="molecule type" value="Genomic_DNA"/>
</dbReference>
<evidence type="ECO:0000313" key="5">
    <source>
        <dbReference type="Proteomes" id="UP000663802"/>
    </source>
</evidence>
<dbReference type="InterPro" id="IPR029039">
    <property type="entry name" value="Flavoprotein-like_sf"/>
</dbReference>
<keyword evidence="1" id="KW-0285">Flavoprotein</keyword>
<comment type="caution">
    <text evidence="4">The sequence shown here is derived from an EMBL/GenBank/DDBJ whole genome shotgun (WGS) entry which is preliminary data.</text>
</comment>
<dbReference type="PANTHER" id="PTHR43278:SF2">
    <property type="entry name" value="IRON-SULFUR FLAVOPROTEIN"/>
    <property type="match status" value="1"/>
</dbReference>
<evidence type="ECO:0000259" key="3">
    <source>
        <dbReference type="Pfam" id="PF03358"/>
    </source>
</evidence>
<protein>
    <submittedName>
        <fullName evidence="4">Flavodoxin</fullName>
    </submittedName>
</protein>
<accession>A0ABQ1EG63</accession>
<dbReference type="InterPro" id="IPR005025">
    <property type="entry name" value="FMN_Rdtase-like_dom"/>
</dbReference>
<dbReference type="SUPFAM" id="SSF52218">
    <property type="entry name" value="Flavoproteins"/>
    <property type="match status" value="1"/>
</dbReference>
<evidence type="ECO:0000313" key="4">
    <source>
        <dbReference type="EMBL" id="GFZ33817.1"/>
    </source>
</evidence>
<feature type="domain" description="NADPH-dependent FMN reductase-like" evidence="3">
    <location>
        <begin position="3"/>
        <end position="108"/>
    </location>
</feature>